<dbReference type="Pfam" id="PF14267">
    <property type="entry name" value="DUF4357"/>
    <property type="match status" value="1"/>
</dbReference>
<evidence type="ECO:0000313" key="2">
    <source>
        <dbReference type="EMBL" id="BDZ76873.1"/>
    </source>
</evidence>
<dbReference type="InterPro" id="IPR025579">
    <property type="entry name" value="DUF4357"/>
</dbReference>
<evidence type="ECO:0000259" key="1">
    <source>
        <dbReference type="Pfam" id="PF14267"/>
    </source>
</evidence>
<evidence type="ECO:0000313" key="3">
    <source>
        <dbReference type="Proteomes" id="UP001305815"/>
    </source>
</evidence>
<reference evidence="3" key="1">
    <citation type="journal article" date="2023" name="Int. J. Syst. Evol. Microbiol.">
        <title>Claveliimonas bilis gen. nov., sp. nov., deoxycholic acid-producing bacteria isolated from human faeces, and reclassification of Sellimonas monacensis Zenner et al. 2021 as Claveliimonas monacensis comb. nov.</title>
        <authorList>
            <person name="Hisatomi A."/>
            <person name="Kastawa N.W.E.P.G."/>
            <person name="Song I."/>
            <person name="Ohkuma M."/>
            <person name="Fukiya S."/>
            <person name="Sakamoto M."/>
        </authorList>
    </citation>
    <scope>NUCLEOTIDE SEQUENCE [LARGE SCALE GENOMIC DNA]</scope>
    <source>
        <strain evidence="3">12BBH14</strain>
    </source>
</reference>
<dbReference type="RefSeq" id="WP_316266482.1">
    <property type="nucleotide sequence ID" value="NZ_AP027742.1"/>
</dbReference>
<feature type="domain" description="DUF4357" evidence="1">
    <location>
        <begin position="54"/>
        <end position="96"/>
    </location>
</feature>
<accession>A0ABM8I7W3</accession>
<proteinExistence type="predicted"/>
<dbReference type="Proteomes" id="UP001305815">
    <property type="component" value="Chromosome"/>
</dbReference>
<organism evidence="2 3">
    <name type="scientific">Claveliimonas bilis</name>
    <dbReference type="NCBI Taxonomy" id="3028070"/>
    <lineage>
        <taxon>Bacteria</taxon>
        <taxon>Bacillati</taxon>
        <taxon>Bacillota</taxon>
        <taxon>Clostridia</taxon>
        <taxon>Lachnospirales</taxon>
        <taxon>Lachnospiraceae</taxon>
        <taxon>Claveliimonas</taxon>
    </lineage>
</organism>
<gene>
    <name evidence="2" type="ORF">Lac1_10560</name>
</gene>
<dbReference type="EMBL" id="AP027742">
    <property type="protein sequence ID" value="BDZ76873.1"/>
    <property type="molecule type" value="Genomic_DNA"/>
</dbReference>
<sequence length="102" mass="11084">MEIEVIAKGRNMCYDAVGIYDGKGLTVLKGSRISATVANKMNPVAVKLRESKDTVDDDFVLKRDVTFRSSSTAASFVTGSIANGMRVWKLKDGKPLGSIQEK</sequence>
<protein>
    <recommendedName>
        <fullName evidence="1">DUF4357 domain-containing protein</fullName>
    </recommendedName>
</protein>
<keyword evidence="3" id="KW-1185">Reference proteome</keyword>
<name>A0ABM8I7W3_9FIRM</name>